<evidence type="ECO:0000313" key="2">
    <source>
        <dbReference type="Proteomes" id="UP000317909"/>
    </source>
</evidence>
<reference evidence="1 2" key="1">
    <citation type="submission" date="2019-02" db="EMBL/GenBank/DDBJ databases">
        <title>Deep-cultivation of Planctomycetes and their phenomic and genomic characterization uncovers novel biology.</title>
        <authorList>
            <person name="Wiegand S."/>
            <person name="Jogler M."/>
            <person name="Boedeker C."/>
            <person name="Pinto D."/>
            <person name="Vollmers J."/>
            <person name="Rivas-Marin E."/>
            <person name="Kohn T."/>
            <person name="Peeters S.H."/>
            <person name="Heuer A."/>
            <person name="Rast P."/>
            <person name="Oberbeckmann S."/>
            <person name="Bunk B."/>
            <person name="Jeske O."/>
            <person name="Meyerdierks A."/>
            <person name="Storesund J.E."/>
            <person name="Kallscheuer N."/>
            <person name="Luecker S."/>
            <person name="Lage O.M."/>
            <person name="Pohl T."/>
            <person name="Merkel B.J."/>
            <person name="Hornburger P."/>
            <person name="Mueller R.-W."/>
            <person name="Bruemmer F."/>
            <person name="Labrenz M."/>
            <person name="Spormann A.M."/>
            <person name="Op den Camp H."/>
            <person name="Overmann J."/>
            <person name="Amann R."/>
            <person name="Jetten M.S.M."/>
            <person name="Mascher T."/>
            <person name="Medema M.H."/>
            <person name="Devos D.P."/>
            <person name="Kaster A.-K."/>
            <person name="Ovreas L."/>
            <person name="Rohde M."/>
            <person name="Galperin M.Y."/>
            <person name="Jogler C."/>
        </authorList>
    </citation>
    <scope>NUCLEOTIDE SEQUENCE [LARGE SCALE GENOMIC DNA]</scope>
    <source>
        <strain evidence="1 2">I41</strain>
    </source>
</reference>
<organism evidence="1 2">
    <name type="scientific">Lacipirellula limnantheis</name>
    <dbReference type="NCBI Taxonomy" id="2528024"/>
    <lineage>
        <taxon>Bacteria</taxon>
        <taxon>Pseudomonadati</taxon>
        <taxon>Planctomycetota</taxon>
        <taxon>Planctomycetia</taxon>
        <taxon>Pirellulales</taxon>
        <taxon>Lacipirellulaceae</taxon>
        <taxon>Lacipirellula</taxon>
    </lineage>
</organism>
<name>A0A517TXL7_9BACT</name>
<evidence type="ECO:0000313" key="1">
    <source>
        <dbReference type="EMBL" id="QDT73125.1"/>
    </source>
</evidence>
<gene>
    <name evidence="1" type="ORF">I41_23140</name>
</gene>
<dbReference type="AlphaFoldDB" id="A0A517TXL7"/>
<sequence length="63" mass="6779">MSCIEWTDDETGMRNGFREFPERDAVSDIAVDSLIAKGLLELAAGKIVVSPAGAAWLNLASIR</sequence>
<proteinExistence type="predicted"/>
<dbReference type="KEGG" id="llh:I41_23140"/>
<keyword evidence="2" id="KW-1185">Reference proteome</keyword>
<dbReference type="Proteomes" id="UP000317909">
    <property type="component" value="Chromosome"/>
</dbReference>
<dbReference type="RefSeq" id="WP_145432617.1">
    <property type="nucleotide sequence ID" value="NZ_CP036339.1"/>
</dbReference>
<dbReference type="EMBL" id="CP036339">
    <property type="protein sequence ID" value="QDT73125.1"/>
    <property type="molecule type" value="Genomic_DNA"/>
</dbReference>
<protein>
    <submittedName>
        <fullName evidence="1">Uncharacterized protein</fullName>
    </submittedName>
</protein>
<accession>A0A517TXL7</accession>